<dbReference type="PANTHER" id="PTHR44591">
    <property type="entry name" value="STRESS RESPONSE REGULATOR PROTEIN 1"/>
    <property type="match status" value="1"/>
</dbReference>
<keyword evidence="1 2" id="KW-0597">Phosphoprotein</keyword>
<name>A0A2M8EZ38_9BACT</name>
<organism evidence="4 5">
    <name type="scientific">Candidatus Roizmanbacteria bacterium CG_4_9_14_0_2_um_filter_39_13</name>
    <dbReference type="NCBI Taxonomy" id="1974839"/>
    <lineage>
        <taxon>Bacteria</taxon>
        <taxon>Candidatus Roizmaniibacteriota</taxon>
    </lineage>
</organism>
<evidence type="ECO:0000256" key="1">
    <source>
        <dbReference type="ARBA" id="ARBA00022553"/>
    </source>
</evidence>
<dbReference type="AlphaFoldDB" id="A0A2M8EZ38"/>
<dbReference type="PROSITE" id="PS50110">
    <property type="entry name" value="RESPONSE_REGULATORY"/>
    <property type="match status" value="1"/>
</dbReference>
<evidence type="ECO:0000256" key="2">
    <source>
        <dbReference type="PROSITE-ProRule" id="PRU00169"/>
    </source>
</evidence>
<dbReference type="InterPro" id="IPR050595">
    <property type="entry name" value="Bact_response_regulator"/>
</dbReference>
<evidence type="ECO:0000313" key="5">
    <source>
        <dbReference type="Proteomes" id="UP000231383"/>
    </source>
</evidence>
<dbReference type="EMBL" id="PFSC01000098">
    <property type="protein sequence ID" value="PJC31995.1"/>
    <property type="molecule type" value="Genomic_DNA"/>
</dbReference>
<evidence type="ECO:0000313" key="4">
    <source>
        <dbReference type="EMBL" id="PJC31995.1"/>
    </source>
</evidence>
<reference evidence="5" key="1">
    <citation type="submission" date="2017-09" db="EMBL/GenBank/DDBJ databases">
        <title>Depth-based differentiation of microbial function through sediment-hosted aquifers and enrichment of novel symbionts in the deep terrestrial subsurface.</title>
        <authorList>
            <person name="Probst A.J."/>
            <person name="Ladd B."/>
            <person name="Jarett J.K."/>
            <person name="Geller-Mcgrath D.E."/>
            <person name="Sieber C.M.K."/>
            <person name="Emerson J.B."/>
            <person name="Anantharaman K."/>
            <person name="Thomas B.C."/>
            <person name="Malmstrom R."/>
            <person name="Stieglmeier M."/>
            <person name="Klingl A."/>
            <person name="Woyke T."/>
            <person name="Ryan C.M."/>
            <person name="Banfield J.F."/>
        </authorList>
    </citation>
    <scope>NUCLEOTIDE SEQUENCE [LARGE SCALE GENOMIC DNA]</scope>
</reference>
<dbReference type="Gene3D" id="3.40.50.2300">
    <property type="match status" value="1"/>
</dbReference>
<feature type="modified residue" description="4-aspartylphosphate" evidence="2">
    <location>
        <position position="54"/>
    </location>
</feature>
<dbReference type="Pfam" id="PF00072">
    <property type="entry name" value="Response_reg"/>
    <property type="match status" value="1"/>
</dbReference>
<feature type="domain" description="Response regulatory" evidence="3">
    <location>
        <begin position="5"/>
        <end position="120"/>
    </location>
</feature>
<dbReference type="Proteomes" id="UP000231383">
    <property type="component" value="Unassembled WGS sequence"/>
</dbReference>
<sequence>MNNKYILLVEDDEFLQQLYSDLLKGAGYEVTASGDGEKALELIKSKNWDLILLDIMLPGLNGFQILATLEKEDASKISNIVYLTNLDRNDDDLEKLKKARDYLIKSDMSPPQFVEKIKSLLAQ</sequence>
<gene>
    <name evidence="4" type="ORF">CO051_03545</name>
</gene>
<dbReference type="SUPFAM" id="SSF52172">
    <property type="entry name" value="CheY-like"/>
    <property type="match status" value="1"/>
</dbReference>
<dbReference type="GO" id="GO:0000160">
    <property type="term" value="P:phosphorelay signal transduction system"/>
    <property type="evidence" value="ECO:0007669"/>
    <property type="project" value="InterPro"/>
</dbReference>
<dbReference type="InterPro" id="IPR001789">
    <property type="entry name" value="Sig_transdc_resp-reg_receiver"/>
</dbReference>
<accession>A0A2M8EZ38</accession>
<dbReference type="SMART" id="SM00448">
    <property type="entry name" value="REC"/>
    <property type="match status" value="1"/>
</dbReference>
<dbReference type="InterPro" id="IPR011006">
    <property type="entry name" value="CheY-like_superfamily"/>
</dbReference>
<dbReference type="PANTHER" id="PTHR44591:SF3">
    <property type="entry name" value="RESPONSE REGULATORY DOMAIN-CONTAINING PROTEIN"/>
    <property type="match status" value="1"/>
</dbReference>
<proteinExistence type="predicted"/>
<comment type="caution">
    <text evidence="4">The sequence shown here is derived from an EMBL/GenBank/DDBJ whole genome shotgun (WGS) entry which is preliminary data.</text>
</comment>
<evidence type="ECO:0000259" key="3">
    <source>
        <dbReference type="PROSITE" id="PS50110"/>
    </source>
</evidence>
<protein>
    <submittedName>
        <fullName evidence="4">Response regulator</fullName>
    </submittedName>
</protein>